<evidence type="ECO:0000256" key="3">
    <source>
        <dbReference type="ARBA" id="ARBA00022833"/>
    </source>
</evidence>
<dbReference type="PRINTS" id="PR00195">
    <property type="entry name" value="DYNAMIN"/>
</dbReference>
<dbReference type="InterPro" id="IPR021858">
    <property type="entry name" value="Fun_TF"/>
</dbReference>
<evidence type="ECO:0000256" key="6">
    <source>
        <dbReference type="ARBA" id="ARBA00023134"/>
    </source>
</evidence>
<dbReference type="CDD" id="cd08771">
    <property type="entry name" value="DLP_1"/>
    <property type="match status" value="1"/>
</dbReference>
<reference evidence="12" key="1">
    <citation type="journal article" date="2015" name="Genome Announc.">
        <title>Draft genome sequence of Talaromyces cellulolyticus strain Y-94, a source of lignocellulosic biomass-degrading enzymes.</title>
        <authorList>
            <person name="Fujii T."/>
            <person name="Koike H."/>
            <person name="Sawayama S."/>
            <person name="Yano S."/>
            <person name="Inoue H."/>
        </authorList>
    </citation>
    <scope>NUCLEOTIDE SEQUENCE [LARGE SCALE GENOMIC DNA]</scope>
    <source>
        <strain evidence="12">Y-94</strain>
    </source>
</reference>
<keyword evidence="1" id="KW-0479">Metal-binding</keyword>
<dbReference type="SUPFAM" id="SSF52540">
    <property type="entry name" value="P-loop containing nucleoside triphosphate hydrolases"/>
    <property type="match status" value="1"/>
</dbReference>
<dbReference type="PANTHER" id="PTHR36206">
    <property type="entry name" value="ASPERCRYPTIN BIOSYNTHESIS CLUSTER-SPECIFIC TRANSCRIPTION REGULATOR ATNN-RELATED"/>
    <property type="match status" value="1"/>
</dbReference>
<keyword evidence="2" id="KW-0547">Nucleotide-binding</keyword>
<proteinExistence type="predicted"/>
<feature type="region of interest" description="Disordered" evidence="9">
    <location>
        <begin position="812"/>
        <end position="839"/>
    </location>
</feature>
<dbReference type="AlphaFoldDB" id="A0A0B8N3R4"/>
<evidence type="ECO:0000256" key="8">
    <source>
        <dbReference type="ARBA" id="ARBA00023242"/>
    </source>
</evidence>
<keyword evidence="7" id="KW-0804">Transcription</keyword>
<dbReference type="GO" id="GO:0003677">
    <property type="term" value="F:DNA binding"/>
    <property type="evidence" value="ECO:0007669"/>
    <property type="project" value="UniProtKB-KW"/>
</dbReference>
<dbReference type="GO" id="GO:0005525">
    <property type="term" value="F:GTP binding"/>
    <property type="evidence" value="ECO:0007669"/>
    <property type="project" value="InterPro"/>
</dbReference>
<dbReference type="PROSITE" id="PS51718">
    <property type="entry name" value="G_DYNAMIN_2"/>
    <property type="match status" value="1"/>
</dbReference>
<dbReference type="InterPro" id="IPR001401">
    <property type="entry name" value="Dynamin_GTPase"/>
</dbReference>
<dbReference type="FunFam" id="3.40.50.300:FF:001425">
    <property type="entry name" value="Dynamin GTPase, putative"/>
    <property type="match status" value="1"/>
</dbReference>
<dbReference type="InterPro" id="IPR052360">
    <property type="entry name" value="Transcr_Regulatory_Proteins"/>
</dbReference>
<dbReference type="GO" id="GO:0046872">
    <property type="term" value="F:metal ion binding"/>
    <property type="evidence" value="ECO:0007669"/>
    <property type="project" value="UniProtKB-KW"/>
</dbReference>
<dbReference type="InterPro" id="IPR045063">
    <property type="entry name" value="Dynamin_N"/>
</dbReference>
<sequence>MDGLNIEQLQSLLSKDQAALLDTVDEIRRHGVNRYVDLPQLIVCGDQSSGKSSVLEAISGVQFPVNDGLCTRFTTEVILRRETKSLATVKLIPAKDTPASHKDKLSQFEKRSINHAEIPDLISEAKTFMGLTGSSTFSRDVLHLEVSGPKLPHLTLVDLPGLIHHPNKEQTEEDLRIPKELVQTYMSQSSSIVLAIITAKNDTSNQVVLKMAKAADPLGNRTMGIITKPDSLINDSPNELNFFALASNKETYFKLDWHVLRNGDFNERNDSTFNRDAVEKDFFASTIWKNLPSHKRGVEALRTRLSHVLYQQIQKKLPSILKGIVTELAECKETLVRHCSPRDTPGSRRHCEKCTSTGRKCDGYEDNVLETQPAARSWVSNAATKQPKPSRARALVPVSAAATAQPYSVSWLPFYGGELQKRNFDFFQSVTSSALSSFYGSQFWAQETLQVAHQYPALFHAITAFGSIHHSYLSDETPSDVPRIGTNNHIEFGLSEFNKAIKSMSALMTQKELSRHDQQVILTTCVLFTGLSSLQGRQSQAFMHVKNGLRMIHHWRLNHRMITPEEKNAIDMLLLTFVKLDTQIRPYLVGQESLLQWTNEDIVGALSPQRTFQTIFEAYFDLEVLFNKLLRLNFNEHSFKELAIQIGLLTNQGDIWDRQFAHLLSTMTPTASELDALDFIQLRREYARGILSCLVINAEDNVHDDLIPIYQAIIDLSGSVLQKDSYTPRHGIPDSQKLEHPIFVLGSTIIEPLFFTATRCREPTLRRRALYLLHLCPRREGICEGMMAAKIVQKVIEVEEQECPRCIEWHNNHSSPATTTTRSLPPTPTSPQFLPIRTSPHSQNNNFRVTSESMNVILNHLNLPTSPLNYPTAPKTRVAKIAATKSRVAARKSQCSGKGKWVCEKHRVVETQFLLFTERQIKIVIWTGEDCELGRKGREMVLTWW</sequence>
<evidence type="ECO:0000256" key="7">
    <source>
        <dbReference type="ARBA" id="ARBA00023163"/>
    </source>
</evidence>
<dbReference type="Proteomes" id="UP000053095">
    <property type="component" value="Unassembled WGS sequence"/>
</dbReference>
<evidence type="ECO:0000259" key="10">
    <source>
        <dbReference type="PROSITE" id="PS51718"/>
    </source>
</evidence>
<evidence type="ECO:0000256" key="1">
    <source>
        <dbReference type="ARBA" id="ARBA00022723"/>
    </source>
</evidence>
<dbReference type="Pfam" id="PF00350">
    <property type="entry name" value="Dynamin_N"/>
    <property type="match status" value="1"/>
</dbReference>
<keyword evidence="3" id="KW-0862">Zinc</keyword>
<accession>A0A0B8N3R4</accession>
<protein>
    <recommendedName>
        <fullName evidence="10">Dynamin-type G domain-containing protein</fullName>
    </recommendedName>
</protein>
<dbReference type="Gene3D" id="3.40.50.300">
    <property type="entry name" value="P-loop containing nucleotide triphosphate hydrolases"/>
    <property type="match status" value="1"/>
</dbReference>
<evidence type="ECO:0000313" key="12">
    <source>
        <dbReference type="Proteomes" id="UP000053095"/>
    </source>
</evidence>
<name>A0A0B8N3R4_TALPI</name>
<dbReference type="EMBL" id="DF933834">
    <property type="protein sequence ID" value="GAM40265.1"/>
    <property type="molecule type" value="Genomic_DNA"/>
</dbReference>
<dbReference type="InterPro" id="IPR022812">
    <property type="entry name" value="Dynamin"/>
</dbReference>
<keyword evidence="5" id="KW-0238">DNA-binding</keyword>
<keyword evidence="4" id="KW-0805">Transcription regulation</keyword>
<dbReference type="GO" id="GO:0003924">
    <property type="term" value="F:GTPase activity"/>
    <property type="evidence" value="ECO:0007669"/>
    <property type="project" value="InterPro"/>
</dbReference>
<feature type="domain" description="Dynamin-type G" evidence="10">
    <location>
        <begin position="35"/>
        <end position="318"/>
    </location>
</feature>
<keyword evidence="6" id="KW-0342">GTP-binding</keyword>
<evidence type="ECO:0000256" key="2">
    <source>
        <dbReference type="ARBA" id="ARBA00022741"/>
    </source>
</evidence>
<dbReference type="PANTHER" id="PTHR36206:SF12">
    <property type="entry name" value="ASPERCRYPTIN BIOSYNTHESIS CLUSTER-SPECIFIC TRANSCRIPTION REGULATOR ATNN-RELATED"/>
    <property type="match status" value="1"/>
</dbReference>
<keyword evidence="8" id="KW-0539">Nucleus</keyword>
<evidence type="ECO:0000256" key="9">
    <source>
        <dbReference type="SAM" id="MobiDB-lite"/>
    </source>
</evidence>
<keyword evidence="12" id="KW-1185">Reference proteome</keyword>
<organism evidence="11 12">
    <name type="scientific">Talaromyces pinophilus</name>
    <name type="common">Penicillium pinophilum</name>
    <dbReference type="NCBI Taxonomy" id="128442"/>
    <lineage>
        <taxon>Eukaryota</taxon>
        <taxon>Fungi</taxon>
        <taxon>Dikarya</taxon>
        <taxon>Ascomycota</taxon>
        <taxon>Pezizomycotina</taxon>
        <taxon>Eurotiomycetes</taxon>
        <taxon>Eurotiomycetidae</taxon>
        <taxon>Eurotiales</taxon>
        <taxon>Trichocomaceae</taxon>
        <taxon>Talaromyces</taxon>
        <taxon>Talaromyces sect. Talaromyces</taxon>
    </lineage>
</organism>
<dbReference type="Pfam" id="PF11951">
    <property type="entry name" value="Fungal_trans_2"/>
    <property type="match status" value="1"/>
</dbReference>
<dbReference type="InterPro" id="IPR030381">
    <property type="entry name" value="G_DYNAMIN_dom"/>
</dbReference>
<evidence type="ECO:0000313" key="11">
    <source>
        <dbReference type="EMBL" id="GAM40265.1"/>
    </source>
</evidence>
<evidence type="ECO:0000256" key="4">
    <source>
        <dbReference type="ARBA" id="ARBA00023015"/>
    </source>
</evidence>
<evidence type="ECO:0000256" key="5">
    <source>
        <dbReference type="ARBA" id="ARBA00023125"/>
    </source>
</evidence>
<dbReference type="SMART" id="SM00053">
    <property type="entry name" value="DYNc"/>
    <property type="match status" value="1"/>
</dbReference>
<dbReference type="Pfam" id="PF01031">
    <property type="entry name" value="Dynamin_M"/>
    <property type="match status" value="1"/>
</dbReference>
<gene>
    <name evidence="11" type="ORF">TCE0_038f12482</name>
</gene>
<dbReference type="InterPro" id="IPR027417">
    <property type="entry name" value="P-loop_NTPase"/>
</dbReference>
<feature type="compositionally biased region" description="Low complexity" evidence="9">
    <location>
        <begin position="814"/>
        <end position="824"/>
    </location>
</feature>
<dbReference type="InterPro" id="IPR000375">
    <property type="entry name" value="Dynamin_stalk"/>
</dbReference>